<evidence type="ECO:0000313" key="7">
    <source>
        <dbReference type="Proteomes" id="UP000243975"/>
    </source>
</evidence>
<dbReference type="PROSITE" id="PS01031">
    <property type="entry name" value="SHSP"/>
    <property type="match status" value="1"/>
</dbReference>
<dbReference type="OrthoDB" id="1431247at2759"/>
<dbReference type="InterPro" id="IPR002068">
    <property type="entry name" value="A-crystallin/Hsp20_dom"/>
</dbReference>
<organism evidence="6 7">
    <name type="scientific">Cynara cardunculus var. scolymus</name>
    <name type="common">Globe artichoke</name>
    <name type="synonym">Cynara scolymus</name>
    <dbReference type="NCBI Taxonomy" id="59895"/>
    <lineage>
        <taxon>Eukaryota</taxon>
        <taxon>Viridiplantae</taxon>
        <taxon>Streptophyta</taxon>
        <taxon>Embryophyta</taxon>
        <taxon>Tracheophyta</taxon>
        <taxon>Spermatophyta</taxon>
        <taxon>Magnoliopsida</taxon>
        <taxon>eudicotyledons</taxon>
        <taxon>Gunneridae</taxon>
        <taxon>Pentapetalae</taxon>
        <taxon>asterids</taxon>
        <taxon>campanulids</taxon>
        <taxon>Asterales</taxon>
        <taxon>Asteraceae</taxon>
        <taxon>Carduoideae</taxon>
        <taxon>Cardueae</taxon>
        <taxon>Carduinae</taxon>
        <taxon>Cynara</taxon>
    </lineage>
</organism>
<dbReference type="AlphaFoldDB" id="A0A103Y035"/>
<evidence type="ECO:0000256" key="2">
    <source>
        <dbReference type="RuleBase" id="RU003616"/>
    </source>
</evidence>
<dbReference type="Proteomes" id="UP000243975">
    <property type="component" value="Unassembled WGS sequence"/>
</dbReference>
<evidence type="ECO:0000313" key="6">
    <source>
        <dbReference type="EMBL" id="KVI00050.1"/>
    </source>
</evidence>
<feature type="region of interest" description="Disordered" evidence="3">
    <location>
        <begin position="105"/>
        <end position="137"/>
    </location>
</feature>
<accession>A0A103Y035</accession>
<dbReference type="CDD" id="cd06464">
    <property type="entry name" value="ACD_sHsps-like"/>
    <property type="match status" value="1"/>
</dbReference>
<keyword evidence="4" id="KW-0812">Transmembrane</keyword>
<keyword evidence="4" id="KW-1133">Transmembrane helix</keyword>
<sequence length="186" mass="20938">MDSKTGSTQLQALFTYDEFEPLCTWQREDGQDILMLHVPEFKKDQLRIQMNNMGILKITGENVIDGKRRSRFQKEIKVTKDYDSSDIHAKFSQGWLRVTFPKKVATPSTPERPSVAVPSSPQDGKSSSVNTDGKTTGANIRARVSQVMKSKEFTQVVVNVGSVVVAAFSAYVAYKYWTSYVQVDED</sequence>
<dbReference type="SUPFAM" id="SSF49764">
    <property type="entry name" value="HSP20-like chaperones"/>
    <property type="match status" value="1"/>
</dbReference>
<evidence type="ECO:0000256" key="4">
    <source>
        <dbReference type="SAM" id="Phobius"/>
    </source>
</evidence>
<dbReference type="EMBL" id="LEKV01003401">
    <property type="protein sequence ID" value="KVI00050.1"/>
    <property type="molecule type" value="Genomic_DNA"/>
</dbReference>
<comment type="similarity">
    <text evidence="1 2">Belongs to the small heat shock protein (HSP20) family.</text>
</comment>
<evidence type="ECO:0000256" key="3">
    <source>
        <dbReference type="SAM" id="MobiDB-lite"/>
    </source>
</evidence>
<feature type="compositionally biased region" description="Polar residues" evidence="3">
    <location>
        <begin position="106"/>
        <end position="137"/>
    </location>
</feature>
<dbReference type="OMA" id="QYFMASP"/>
<feature type="transmembrane region" description="Helical" evidence="4">
    <location>
        <begin position="156"/>
        <end position="177"/>
    </location>
</feature>
<evidence type="ECO:0000259" key="5">
    <source>
        <dbReference type="PROSITE" id="PS01031"/>
    </source>
</evidence>
<dbReference type="Gramene" id="KVI00050">
    <property type="protein sequence ID" value="KVI00050"/>
    <property type="gene ID" value="Ccrd_021720"/>
</dbReference>
<protein>
    <submittedName>
        <fullName evidence="6">Alpha crystallin/Hsp20 domain-containing protein</fullName>
    </submittedName>
</protein>
<keyword evidence="7" id="KW-1185">Reference proteome</keyword>
<comment type="caution">
    <text evidence="6">The sequence shown here is derived from an EMBL/GenBank/DDBJ whole genome shotgun (WGS) entry which is preliminary data.</text>
</comment>
<dbReference type="STRING" id="59895.A0A103Y035"/>
<feature type="domain" description="SHSP" evidence="5">
    <location>
        <begin position="13"/>
        <end position="118"/>
    </location>
</feature>
<reference evidence="6 7" key="1">
    <citation type="journal article" date="2016" name="Sci. Rep.">
        <title>The genome sequence of the outbreeding globe artichoke constructed de novo incorporating a phase-aware low-pass sequencing strategy of F1 progeny.</title>
        <authorList>
            <person name="Scaglione D."/>
            <person name="Reyes-Chin-Wo S."/>
            <person name="Acquadro A."/>
            <person name="Froenicke L."/>
            <person name="Portis E."/>
            <person name="Beitel C."/>
            <person name="Tirone M."/>
            <person name="Mauro R."/>
            <person name="Lo Monaco A."/>
            <person name="Mauromicale G."/>
            <person name="Faccioli P."/>
            <person name="Cattivelli L."/>
            <person name="Rieseberg L."/>
            <person name="Michelmore R."/>
            <person name="Lanteri S."/>
        </authorList>
    </citation>
    <scope>NUCLEOTIDE SEQUENCE [LARGE SCALE GENOMIC DNA]</scope>
    <source>
        <strain evidence="6">2C</strain>
    </source>
</reference>
<dbReference type="Gene3D" id="2.60.40.790">
    <property type="match status" value="1"/>
</dbReference>
<name>A0A103Y035_CYNCS</name>
<gene>
    <name evidence="6" type="ORF">Ccrd_021720</name>
</gene>
<keyword evidence="4" id="KW-0472">Membrane</keyword>
<evidence type="ECO:0000256" key="1">
    <source>
        <dbReference type="PROSITE-ProRule" id="PRU00285"/>
    </source>
</evidence>
<dbReference type="InterPro" id="IPR008978">
    <property type="entry name" value="HSP20-like_chaperone"/>
</dbReference>
<proteinExistence type="inferred from homology"/>
<dbReference type="Pfam" id="PF00011">
    <property type="entry name" value="HSP20"/>
    <property type="match status" value="1"/>
</dbReference>